<dbReference type="Proteomes" id="UP000259864">
    <property type="component" value="Chromosome 1"/>
</dbReference>
<name>A0A3B0PJ99_9BACT</name>
<evidence type="ECO:0000313" key="2">
    <source>
        <dbReference type="Proteomes" id="UP000259864"/>
    </source>
</evidence>
<dbReference type="EMBL" id="LS991949">
    <property type="protein sequence ID" value="SYV90181.1"/>
    <property type="molecule type" value="Genomic_DNA"/>
</dbReference>
<dbReference type="STRING" id="1188234.MALK_6500"/>
<evidence type="ECO:0000313" key="1">
    <source>
        <dbReference type="EMBL" id="SYV90181.1"/>
    </source>
</evidence>
<dbReference type="KEGG" id="mala:NCTC10135_00699"/>
<gene>
    <name evidence="1" type="ORF">NCTC10135_00699</name>
</gene>
<reference evidence="2" key="1">
    <citation type="submission" date="2018-06" db="EMBL/GenBank/DDBJ databases">
        <authorList>
            <consortium name="Pathogen Informatics"/>
        </authorList>
    </citation>
    <scope>NUCLEOTIDE SEQUENCE [LARGE SCALE GENOMIC DNA]</scope>
    <source>
        <strain evidence="2">NCTC10135</strain>
    </source>
</reference>
<dbReference type="AlphaFoldDB" id="A0A3B0PJ99"/>
<protein>
    <submittedName>
        <fullName evidence="1">Uncharacterized protein</fullName>
    </submittedName>
</protein>
<sequence length="244" mass="28279">MSKKEGSNPSELIFFKEIIKDSIVKIDSSNYFSVFQFKGFDVFNNDASDKNAFYQGVINALNNIDFPISFVKIPKPSNTELNFLYIEESAKKKTNINLEFKKKYFEQNISDFGSLEQTENIDNYFLVVKAISIEELKNIVSKTQALFAPTVLKIHLLTNKNLINFLSFHFNPNISKKTIEKYFSLQKTQNQSSNNKTKKEVLDLDKILAPSKINVLKDKIKYDKKFMSFQVINDFHSFNLSEGW</sequence>
<accession>A0A3B0PJ99</accession>
<feature type="non-terminal residue" evidence="1">
    <location>
        <position position="244"/>
    </location>
</feature>
<proteinExistence type="predicted"/>
<organism evidence="1 2">
    <name type="scientific">Metamycoplasma alkalescens</name>
    <dbReference type="NCBI Taxonomy" id="45363"/>
    <lineage>
        <taxon>Bacteria</taxon>
        <taxon>Bacillati</taxon>
        <taxon>Mycoplasmatota</taxon>
        <taxon>Mycoplasmoidales</taxon>
        <taxon>Metamycoplasmataceae</taxon>
        <taxon>Metamycoplasma</taxon>
    </lineage>
</organism>